<dbReference type="GO" id="GO:0016787">
    <property type="term" value="F:hydrolase activity"/>
    <property type="evidence" value="ECO:0007669"/>
    <property type="project" value="UniProtKB-KW"/>
</dbReference>
<dbReference type="Pfam" id="PF00144">
    <property type="entry name" value="Beta-lactamase"/>
    <property type="match status" value="1"/>
</dbReference>
<dbReference type="InterPro" id="IPR001466">
    <property type="entry name" value="Beta-lactam-related"/>
</dbReference>
<dbReference type="PANTHER" id="PTHR46825:SF15">
    <property type="entry name" value="BETA-LACTAMASE-RELATED DOMAIN-CONTAINING PROTEIN"/>
    <property type="match status" value="1"/>
</dbReference>
<name>A0ABU7XFD9_9HYPH</name>
<comment type="caution">
    <text evidence="3">The sequence shown here is derived from an EMBL/GenBank/DDBJ whole genome shotgun (WGS) entry which is preliminary data.</text>
</comment>
<dbReference type="SUPFAM" id="SSF56601">
    <property type="entry name" value="beta-lactamase/transpeptidase-like"/>
    <property type="match status" value="1"/>
</dbReference>
<protein>
    <submittedName>
        <fullName evidence="3">Serine hydrolase domain-containing protein</fullName>
        <ecNumber evidence="3">3.1.1.103</ecNumber>
    </submittedName>
</protein>
<evidence type="ECO:0000313" key="4">
    <source>
        <dbReference type="Proteomes" id="UP001350748"/>
    </source>
</evidence>
<proteinExistence type="predicted"/>
<feature type="signal peptide" evidence="1">
    <location>
        <begin position="1"/>
        <end position="23"/>
    </location>
</feature>
<dbReference type="Gene3D" id="3.40.710.10">
    <property type="entry name" value="DD-peptidase/beta-lactamase superfamily"/>
    <property type="match status" value="1"/>
</dbReference>
<dbReference type="RefSeq" id="WP_332081077.1">
    <property type="nucleotide sequence ID" value="NZ_JAZHYN010000012.1"/>
</dbReference>
<feature type="chain" id="PRO_5047417057" evidence="1">
    <location>
        <begin position="24"/>
        <end position="394"/>
    </location>
</feature>
<keyword evidence="1" id="KW-0732">Signal</keyword>
<gene>
    <name evidence="3" type="ORF">V3H18_06105</name>
</gene>
<evidence type="ECO:0000259" key="2">
    <source>
        <dbReference type="Pfam" id="PF00144"/>
    </source>
</evidence>
<dbReference type="PANTHER" id="PTHR46825">
    <property type="entry name" value="D-ALANYL-D-ALANINE-CARBOXYPEPTIDASE/ENDOPEPTIDASE AMPH"/>
    <property type="match status" value="1"/>
</dbReference>
<evidence type="ECO:0000313" key="3">
    <source>
        <dbReference type="EMBL" id="MEF3366107.1"/>
    </source>
</evidence>
<dbReference type="Proteomes" id="UP001350748">
    <property type="component" value="Unassembled WGS sequence"/>
</dbReference>
<organism evidence="3 4">
    <name type="scientific">Methylocystis borbori</name>
    <dbReference type="NCBI Taxonomy" id="3118750"/>
    <lineage>
        <taxon>Bacteria</taxon>
        <taxon>Pseudomonadati</taxon>
        <taxon>Pseudomonadota</taxon>
        <taxon>Alphaproteobacteria</taxon>
        <taxon>Hyphomicrobiales</taxon>
        <taxon>Methylocystaceae</taxon>
        <taxon>Methylocystis</taxon>
    </lineage>
</organism>
<reference evidence="3 4" key="1">
    <citation type="submission" date="2024-02" db="EMBL/GenBank/DDBJ databases">
        <authorList>
            <person name="Grouzdev D."/>
        </authorList>
    </citation>
    <scope>NUCLEOTIDE SEQUENCE [LARGE SCALE GENOMIC DNA]</scope>
    <source>
        <strain evidence="3 4">9N</strain>
    </source>
</reference>
<dbReference type="InterPro" id="IPR012338">
    <property type="entry name" value="Beta-lactam/transpept-like"/>
</dbReference>
<accession>A0ABU7XFD9</accession>
<dbReference type="EMBL" id="JAZHYN010000012">
    <property type="protein sequence ID" value="MEF3366107.1"/>
    <property type="molecule type" value="Genomic_DNA"/>
</dbReference>
<dbReference type="EC" id="3.1.1.103" evidence="3"/>
<evidence type="ECO:0000256" key="1">
    <source>
        <dbReference type="SAM" id="SignalP"/>
    </source>
</evidence>
<keyword evidence="3" id="KW-0378">Hydrolase</keyword>
<keyword evidence="4" id="KW-1185">Reference proteome</keyword>
<feature type="domain" description="Beta-lactamase-related" evidence="2">
    <location>
        <begin position="31"/>
        <end position="380"/>
    </location>
</feature>
<dbReference type="InterPro" id="IPR050491">
    <property type="entry name" value="AmpC-like"/>
</dbReference>
<sequence length="394" mass="42125">MRALKMLVTLLAIGSPLTTGAHAASRARVSLDAMLQPYLTRYGLPALAAAVAKDGKIIASGAVGLRRAGGEERVTIDDRFHIGSDTKAMTALLAAMLVESGKLRWNTTVAEAFPELAGSMNADVKGVTLEQLLSHTSGIPSDNDAHDKFLQESFAQKKKNLDELRYWLVKQLVAQPLQSKPGEKFAYANMGYILAGAILEKATGKTWEELVATRIFDPLGLKSAGFGPQSSLGRIDAPLGHIPLPEGPKPMLAGPNGDNPEIMGPAGTVHLSILDLAKWASWNAGEGKRAPALVSKETLGKLHTKVIDMPPKPDAAPGTPSFGGYGFGWVTVQLPFAREPFLFHGGSNEMNVAYLMLQPKSDLAMVMTTNIGGTKADDALKELSKELYARFGER</sequence>